<dbReference type="Pfam" id="PF04985">
    <property type="entry name" value="Phage_tube"/>
    <property type="match status" value="1"/>
</dbReference>
<accession>A0ABQ6P3X2</accession>
<evidence type="ECO:0000313" key="1">
    <source>
        <dbReference type="EMBL" id="GMM59901.1"/>
    </source>
</evidence>
<proteinExistence type="predicted"/>
<dbReference type="InterPro" id="IPR006498">
    <property type="entry name" value="Tail_tube"/>
</dbReference>
<comment type="caution">
    <text evidence="1">The sequence shown here is derived from an EMBL/GenBank/DDBJ whole genome shotgun (WGS) entry which is preliminary data.</text>
</comment>
<keyword evidence="2" id="KW-1185">Reference proteome</keyword>
<sequence>MGFPFKLKQMDMLLDGLGHLAETEEVTIPKLVLKTEDWRGGGMLGQVPIDMGLDKLEFEFSMGGLIQAALAQFGTTALAGALVRFVGAYQEDQTGTVKTIEVVCMGRYTEIDFGNAKAGDNTVHKYKMACSYYRLIVDGVDWIEIDLINMIFIVMGVDRYADIRAALGR</sequence>
<dbReference type="RefSeq" id="WP_317973732.1">
    <property type="nucleotide sequence ID" value="NZ_BTFW01000001.1"/>
</dbReference>
<dbReference type="Proteomes" id="UP001187221">
    <property type="component" value="Unassembled WGS sequence"/>
</dbReference>
<dbReference type="NCBIfam" id="TIGR01611">
    <property type="entry name" value="tail_tube"/>
    <property type="match status" value="1"/>
</dbReference>
<dbReference type="EMBL" id="BTFW01000001">
    <property type="protein sequence ID" value="GMM59901.1"/>
    <property type="molecule type" value="Genomic_DNA"/>
</dbReference>
<protein>
    <submittedName>
        <fullName evidence="1">Phage major tail tube protein</fullName>
    </submittedName>
</protein>
<reference evidence="1 2" key="1">
    <citation type="submission" date="2023-06" db="EMBL/GenBank/DDBJ databases">
        <title>Draft genome sequence of Novosphingobium sp. strain IK01.</title>
        <authorList>
            <person name="Hatamoto M."/>
            <person name="Ikarashi T."/>
            <person name="Yamaguchi T."/>
        </authorList>
    </citation>
    <scope>NUCLEOTIDE SEQUENCE [LARGE SCALE GENOMIC DNA]</scope>
    <source>
        <strain evidence="1 2">IK01</strain>
    </source>
</reference>
<gene>
    <name evidence="1" type="ORF">NUTIK01_06780</name>
</gene>
<evidence type="ECO:0000313" key="2">
    <source>
        <dbReference type="Proteomes" id="UP001187221"/>
    </source>
</evidence>
<organism evidence="1 2">
    <name type="scientific">Novosphingobium pituita</name>
    <dbReference type="NCBI Taxonomy" id="3056842"/>
    <lineage>
        <taxon>Bacteria</taxon>
        <taxon>Pseudomonadati</taxon>
        <taxon>Pseudomonadota</taxon>
        <taxon>Alphaproteobacteria</taxon>
        <taxon>Sphingomonadales</taxon>
        <taxon>Sphingomonadaceae</taxon>
        <taxon>Novosphingobium</taxon>
    </lineage>
</organism>
<name>A0ABQ6P3X2_9SPHN</name>